<dbReference type="PANTHER" id="PTHR43152">
    <property type="entry name" value="UVRABC SYSTEM PROTEIN A"/>
    <property type="match status" value="1"/>
</dbReference>
<dbReference type="PANTHER" id="PTHR43152:SF2">
    <property type="entry name" value="DRUG RESISTANCE ABC TRANSPORTER"/>
    <property type="match status" value="1"/>
</dbReference>
<feature type="domain" description="ABC transporter" evidence="14">
    <location>
        <begin position="9"/>
        <end position="442"/>
    </location>
</feature>
<evidence type="ECO:0000259" key="14">
    <source>
        <dbReference type="PROSITE" id="PS50893"/>
    </source>
</evidence>
<proteinExistence type="inferred from homology"/>
<accession>A0A1C4YH34</accession>
<dbReference type="GO" id="GO:0006281">
    <property type="term" value="P:DNA repair"/>
    <property type="evidence" value="ECO:0007669"/>
    <property type="project" value="UniProtKB-KW"/>
</dbReference>
<keyword evidence="9" id="KW-0238">DNA-binding</keyword>
<feature type="domain" description="ABC transporter" evidence="14">
    <location>
        <begin position="451"/>
        <end position="746"/>
    </location>
</feature>
<evidence type="ECO:0000256" key="5">
    <source>
        <dbReference type="ARBA" id="ARBA00022763"/>
    </source>
</evidence>
<evidence type="ECO:0000256" key="1">
    <source>
        <dbReference type="ARBA" id="ARBA00004496"/>
    </source>
</evidence>
<dbReference type="AlphaFoldDB" id="A0A1C4YH34"/>
<evidence type="ECO:0000256" key="4">
    <source>
        <dbReference type="ARBA" id="ARBA00022741"/>
    </source>
</evidence>
<keyword evidence="6" id="KW-0228">DNA excision</keyword>
<gene>
    <name evidence="15" type="ORF">GA0070612_4742</name>
</gene>
<dbReference type="GO" id="GO:0005524">
    <property type="term" value="F:ATP binding"/>
    <property type="evidence" value="ECO:0007669"/>
    <property type="project" value="UniProtKB-KW"/>
</dbReference>
<evidence type="ECO:0000313" key="15">
    <source>
        <dbReference type="EMBL" id="SCF20042.1"/>
    </source>
</evidence>
<keyword evidence="4" id="KW-0547">Nucleotide-binding</keyword>
<dbReference type="eggNOG" id="COG0178">
    <property type="taxonomic scope" value="Bacteria"/>
</dbReference>
<dbReference type="PROSITE" id="PS50893">
    <property type="entry name" value="ABC_TRANSPORTER_2"/>
    <property type="match status" value="2"/>
</dbReference>
<evidence type="ECO:0000256" key="8">
    <source>
        <dbReference type="ARBA" id="ARBA00022881"/>
    </source>
</evidence>
<dbReference type="InterPro" id="IPR027417">
    <property type="entry name" value="P-loop_NTPase"/>
</dbReference>
<dbReference type="EMBL" id="LT607409">
    <property type="protein sequence ID" value="SCF20042.1"/>
    <property type="molecule type" value="Genomic_DNA"/>
</dbReference>
<dbReference type="GO" id="GO:0016887">
    <property type="term" value="F:ATP hydrolysis activity"/>
    <property type="evidence" value="ECO:0007669"/>
    <property type="project" value="InterPro"/>
</dbReference>
<sequence>MSQPAWSAADSHDMIEVRGARENNLASVSVDIPKRRLTVFTGVSGSGKSSLVFGTIAAESQRMINETYSAFLQSFMPNLNRPDVDSLRNLSAAIVVDQERMGVNSRSTVGTATDAYAMLRILFSRLGQPSVGGAGAFSFNLPEGMCLTCEGLGRVSDLDVNELVDVERSLNDGAITAPNFAVGSWYWQTIVGSGLFDPDAKLQDFTPQQWEDFLHKPATKIKVGSNTWTYEGLSVKVKRLLLTKDRESMQPHIRAFVDRAVTFTTCGDCGGTRLNAAALSSRVAGRTIAECSAMQISDLAAFVRGVDDPGAAPLVANLRDLLESLVEIGLGYLSLDRESATLSGGEAQRVKMVRHLGSSLSDVTYVFDEPTVGLHPHDIARMNDLLLRLRDKGNTVLVVEHKPETIAIADHVVDLGPGAGSDGGRICFTGDVAALRRSDTLTGRHLDHRVTLRADVRRPTGHLPIRQADLHNLRDVDVDIPLGVLTVVTGVAGSGKSSLIHGSLRGRQGVVIVDQSPIRGSRRSNPATYSGLLDPIRTAFAKANGVKAALFSANSEGACPACKGIGLIYTDLAMMAGVASVCERCEGRRFTDEVLTYTLRGRNISEVLAMSVTEAHAFFPGGPAHLILGRLVDVGLGYLSLGQPLTTLSGGERQRLKLAIHLAEKTTTYVLDEPTTGLHLADVDQLLALLDRMVDAGNTVIVIEHHQAVMAHADWIVDLGPGAGHDGGRIVFTGTPADLVAHGDTLTATHLREYVTEPAAVDRG</sequence>
<comment type="similarity">
    <text evidence="11">Belongs to the ABC transporter superfamily. UvrA family.</text>
</comment>
<dbReference type="Gene3D" id="1.20.1580.10">
    <property type="entry name" value="ABC transporter ATPase like domain"/>
    <property type="match status" value="2"/>
</dbReference>
<dbReference type="GO" id="GO:0005737">
    <property type="term" value="C:cytoplasm"/>
    <property type="evidence" value="ECO:0007669"/>
    <property type="project" value="UniProtKB-SubCell"/>
</dbReference>
<keyword evidence="2" id="KW-0963">Cytoplasm</keyword>
<keyword evidence="5" id="KW-0227">DNA damage</keyword>
<evidence type="ECO:0000256" key="10">
    <source>
        <dbReference type="ARBA" id="ARBA00023204"/>
    </source>
</evidence>
<dbReference type="CDD" id="cd03270">
    <property type="entry name" value="ABC_UvrA_I"/>
    <property type="match status" value="1"/>
</dbReference>
<keyword evidence="16" id="KW-1185">Reference proteome</keyword>
<dbReference type="Proteomes" id="UP000198224">
    <property type="component" value="Chromosome I"/>
</dbReference>
<evidence type="ECO:0000256" key="9">
    <source>
        <dbReference type="ARBA" id="ARBA00023125"/>
    </source>
</evidence>
<keyword evidence="10" id="KW-0234">DNA repair</keyword>
<dbReference type="Pfam" id="PF00005">
    <property type="entry name" value="ABC_tran"/>
    <property type="match status" value="1"/>
</dbReference>
<dbReference type="Gene3D" id="3.40.50.300">
    <property type="entry name" value="P-loop containing nucleotide triphosphate hydrolases"/>
    <property type="match status" value="3"/>
</dbReference>
<dbReference type="Gene3D" id="1.10.8.280">
    <property type="entry name" value="ABC transporter ATPase domain-like"/>
    <property type="match status" value="1"/>
</dbReference>
<evidence type="ECO:0000313" key="16">
    <source>
        <dbReference type="Proteomes" id="UP000198224"/>
    </source>
</evidence>
<dbReference type="GO" id="GO:0004518">
    <property type="term" value="F:nuclease activity"/>
    <property type="evidence" value="ECO:0007669"/>
    <property type="project" value="UniProtKB-KW"/>
</dbReference>
<reference evidence="16" key="1">
    <citation type="submission" date="2016-06" db="EMBL/GenBank/DDBJ databases">
        <authorList>
            <person name="Varghese N."/>
            <person name="Submissions Spin"/>
        </authorList>
    </citation>
    <scope>NUCLEOTIDE SEQUENCE [LARGE SCALE GENOMIC DNA]</scope>
    <source>
        <strain evidence="16">DSM 45160</strain>
    </source>
</reference>
<protein>
    <recommendedName>
        <fullName evidence="12">UvrABC system protein A</fullName>
    </recommendedName>
    <alternativeName>
        <fullName evidence="13">Excinuclease ABC subunit A</fullName>
    </alternativeName>
</protein>
<evidence type="ECO:0000256" key="3">
    <source>
        <dbReference type="ARBA" id="ARBA00022737"/>
    </source>
</evidence>
<evidence type="ECO:0000256" key="6">
    <source>
        <dbReference type="ARBA" id="ARBA00022769"/>
    </source>
</evidence>
<evidence type="ECO:0000256" key="7">
    <source>
        <dbReference type="ARBA" id="ARBA00022840"/>
    </source>
</evidence>
<evidence type="ECO:0000256" key="12">
    <source>
        <dbReference type="ARBA" id="ARBA00039316"/>
    </source>
</evidence>
<keyword evidence="8" id="KW-0267">Excision nuclease</keyword>
<keyword evidence="3" id="KW-0677">Repeat</keyword>
<evidence type="ECO:0000256" key="2">
    <source>
        <dbReference type="ARBA" id="ARBA00022490"/>
    </source>
</evidence>
<dbReference type="RefSeq" id="WP_088989893.1">
    <property type="nucleotide sequence ID" value="NZ_LT607409.1"/>
</dbReference>
<comment type="subcellular location">
    <subcellularLocation>
        <location evidence="1">Cytoplasm</location>
    </subcellularLocation>
</comment>
<dbReference type="GO" id="GO:0003677">
    <property type="term" value="F:DNA binding"/>
    <property type="evidence" value="ECO:0007669"/>
    <property type="project" value="UniProtKB-KW"/>
</dbReference>
<organism evidence="15 16">
    <name type="scientific">Micromonospora chokoriensis</name>
    <dbReference type="NCBI Taxonomy" id="356851"/>
    <lineage>
        <taxon>Bacteria</taxon>
        <taxon>Bacillati</taxon>
        <taxon>Actinomycetota</taxon>
        <taxon>Actinomycetes</taxon>
        <taxon>Micromonosporales</taxon>
        <taxon>Micromonosporaceae</taxon>
        <taxon>Micromonospora</taxon>
    </lineage>
</organism>
<name>A0A1C4YH34_9ACTN</name>
<evidence type="ECO:0000256" key="13">
    <source>
        <dbReference type="ARBA" id="ARBA00042156"/>
    </source>
</evidence>
<evidence type="ECO:0000256" key="11">
    <source>
        <dbReference type="ARBA" id="ARBA00038000"/>
    </source>
</evidence>
<keyword evidence="7" id="KW-0067">ATP-binding</keyword>
<dbReference type="SUPFAM" id="SSF52540">
    <property type="entry name" value="P-loop containing nucleoside triphosphate hydrolases"/>
    <property type="match status" value="2"/>
</dbReference>
<dbReference type="InterPro" id="IPR003439">
    <property type="entry name" value="ABC_transporter-like_ATP-bd"/>
</dbReference>